<accession>A0A6J7WTA0</accession>
<name>A0A6J7WTA0_9CAUD</name>
<gene>
    <name evidence="1" type="ORF">UFOVP244_101</name>
</gene>
<sequence length="65" mass="7117">MILALVILLMANQSVIVAQPIIINTLVVGSLTTSYWDTATAYQLKREAEAECSRPEIFPALIPKS</sequence>
<reference evidence="1" key="1">
    <citation type="submission" date="2020-05" db="EMBL/GenBank/DDBJ databases">
        <authorList>
            <person name="Chiriac C."/>
            <person name="Salcher M."/>
            <person name="Ghai R."/>
            <person name="Kavagutti S V."/>
        </authorList>
    </citation>
    <scope>NUCLEOTIDE SEQUENCE</scope>
</reference>
<dbReference type="EMBL" id="LR798292">
    <property type="protein sequence ID" value="CAB5221186.1"/>
    <property type="molecule type" value="Genomic_DNA"/>
</dbReference>
<evidence type="ECO:0000313" key="1">
    <source>
        <dbReference type="EMBL" id="CAB5221186.1"/>
    </source>
</evidence>
<protein>
    <submittedName>
        <fullName evidence="1">Uncharacterized protein</fullName>
    </submittedName>
</protein>
<proteinExistence type="predicted"/>
<organism evidence="1">
    <name type="scientific">uncultured Caudovirales phage</name>
    <dbReference type="NCBI Taxonomy" id="2100421"/>
    <lineage>
        <taxon>Viruses</taxon>
        <taxon>Duplodnaviria</taxon>
        <taxon>Heunggongvirae</taxon>
        <taxon>Uroviricota</taxon>
        <taxon>Caudoviricetes</taxon>
        <taxon>Peduoviridae</taxon>
        <taxon>Maltschvirus</taxon>
        <taxon>Maltschvirus maltsch</taxon>
    </lineage>
</organism>